<dbReference type="VEuPathDB" id="TriTrypDB:Lsey_0025_0080"/>
<dbReference type="AlphaFoldDB" id="A0A0N1I240"/>
<evidence type="ECO:0000313" key="1">
    <source>
        <dbReference type="EMBL" id="KPI89361.1"/>
    </source>
</evidence>
<organism evidence="1 2">
    <name type="scientific">Leptomonas seymouri</name>
    <dbReference type="NCBI Taxonomy" id="5684"/>
    <lineage>
        <taxon>Eukaryota</taxon>
        <taxon>Discoba</taxon>
        <taxon>Euglenozoa</taxon>
        <taxon>Kinetoplastea</taxon>
        <taxon>Metakinetoplastina</taxon>
        <taxon>Trypanosomatida</taxon>
        <taxon>Trypanosomatidae</taxon>
        <taxon>Leishmaniinae</taxon>
        <taxon>Leptomonas</taxon>
    </lineage>
</organism>
<dbReference type="OMA" id="FCELLVW"/>
<accession>A0A0N1I240</accession>
<reference evidence="1 2" key="1">
    <citation type="journal article" date="2015" name="PLoS Pathog.">
        <title>Leptomonas seymouri: Adaptations to the Dixenous Life Cycle Analyzed by Genome Sequencing, Transcriptome Profiling and Co-infection with Leishmania donovani.</title>
        <authorList>
            <person name="Kraeva N."/>
            <person name="Butenko A."/>
            <person name="Hlavacova J."/>
            <person name="Kostygov A."/>
            <person name="Myskova J."/>
            <person name="Grybchuk D."/>
            <person name="Lestinova T."/>
            <person name="Votypka J."/>
            <person name="Volf P."/>
            <person name="Opperdoes F."/>
            <person name="Flegontov P."/>
            <person name="Lukes J."/>
            <person name="Yurchenko V."/>
        </authorList>
    </citation>
    <scope>NUCLEOTIDE SEQUENCE [LARGE SCALE GENOMIC DNA]</scope>
    <source>
        <strain evidence="1 2">ATCC 30220</strain>
    </source>
</reference>
<keyword evidence="2" id="KW-1185">Reference proteome</keyword>
<dbReference type="EMBL" id="LJSK01000025">
    <property type="protein sequence ID" value="KPI89361.1"/>
    <property type="molecule type" value="Genomic_DNA"/>
</dbReference>
<dbReference type="Proteomes" id="UP000038009">
    <property type="component" value="Unassembled WGS sequence"/>
</dbReference>
<evidence type="ECO:0000313" key="2">
    <source>
        <dbReference type="Proteomes" id="UP000038009"/>
    </source>
</evidence>
<sequence>MTTFDSVTPDAAVIAPVSANVFRCVQTWAPFALQGMAVLFYAITLCISYSKHREHAAKVLLLFCFFFVLIASFLRRLSPYLISEIGSYRYNRVSSVVTHLLPNTRQSWIVVMTLVVVAMVLPLCIYLFTHYTHKKYVYGFAIFGLPRSLGSITLAICIGLLLCGAVMGALLVPVLFSFGGRNPFYVVGQPSRVRMWIRLVSWFPLTLLLLVLFVSSRALLCNGPLGRFSLSDTSDVCGSRRHLVGGVCAWTFIAAAYICLDVGLEYVRFLGGGPIVYYALEPRLDGLFCELLVWTLKVTVAMVTLVDPIAADLAIALLFSGLFAFSCLHHTSTVEVLEEVIRWSVLIVALTSAVSLCLTSLRIPAVVQGIGVLLCWLGAVGSAVACYMRRFGWELFGSGREVTADIIIL</sequence>
<proteinExistence type="predicted"/>
<name>A0A0N1I240_LEPSE</name>
<comment type="caution">
    <text evidence="1">The sequence shown here is derived from an EMBL/GenBank/DDBJ whole genome shotgun (WGS) entry which is preliminary data.</text>
</comment>
<gene>
    <name evidence="1" type="ORF">ABL78_1487</name>
</gene>
<protein>
    <submittedName>
        <fullName evidence="1">Uncharacterized protein</fullName>
    </submittedName>
</protein>
<dbReference type="OrthoDB" id="272583at2759"/>